<evidence type="ECO:0000313" key="2">
    <source>
        <dbReference type="Proteomes" id="UP000198767"/>
    </source>
</evidence>
<accession>A0A1G5RIP3</accession>
<dbReference type="STRING" id="1156985.SAMN04488118_1209"/>
<gene>
    <name evidence="1" type="ORF">SAMN04488118_1209</name>
</gene>
<keyword evidence="2" id="KW-1185">Reference proteome</keyword>
<dbReference type="AlphaFoldDB" id="A0A1G5RIP3"/>
<dbReference type="Proteomes" id="UP000198767">
    <property type="component" value="Unassembled WGS sequence"/>
</dbReference>
<proteinExistence type="predicted"/>
<dbReference type="OrthoDB" id="7816979at2"/>
<dbReference type="RefSeq" id="WP_090221230.1">
    <property type="nucleotide sequence ID" value="NZ_FMWG01000020.1"/>
</dbReference>
<name>A0A1G5RIP3_9RHOB</name>
<dbReference type="EMBL" id="FMWG01000020">
    <property type="protein sequence ID" value="SCZ73914.1"/>
    <property type="molecule type" value="Genomic_DNA"/>
</dbReference>
<evidence type="ECO:0000313" key="1">
    <source>
        <dbReference type="EMBL" id="SCZ73914.1"/>
    </source>
</evidence>
<sequence length="291" mass="32968">MQVIIHCGAHGTEEDRLLKTLLRNRSTFANNATVVPGPGRYRALLRKCLEALEQGAFAPETNGALWDAILDEETAERVVLSNVNFWGSRRQALKDNVLYPAAEHRIALTQNLFPDDDLHIHLTLRNPAAFIPTLLRDAAPERAHELRHGCDPRQTRWSDLLIRLRSSAPTVPITVWCYEDLPFIWASILRHIGGLPEGTRLQGGLDVLASVMSREGMRRLRAYLKVHDTISEPHKRRVYAAFLDKYAEDDALEEELDVPEWSEVLIEEATQRYEDDLQLISTLDGVTLIAP</sequence>
<protein>
    <recommendedName>
        <fullName evidence="3">Sulfotransferase family protein</fullName>
    </recommendedName>
</protein>
<evidence type="ECO:0008006" key="3">
    <source>
        <dbReference type="Google" id="ProtNLM"/>
    </source>
</evidence>
<organism evidence="1 2">
    <name type="scientific">Epibacterium ulvae</name>
    <dbReference type="NCBI Taxonomy" id="1156985"/>
    <lineage>
        <taxon>Bacteria</taxon>
        <taxon>Pseudomonadati</taxon>
        <taxon>Pseudomonadota</taxon>
        <taxon>Alphaproteobacteria</taxon>
        <taxon>Rhodobacterales</taxon>
        <taxon>Roseobacteraceae</taxon>
        <taxon>Epibacterium</taxon>
    </lineage>
</organism>
<reference evidence="1 2" key="1">
    <citation type="submission" date="2016-10" db="EMBL/GenBank/DDBJ databases">
        <authorList>
            <person name="de Groot N.N."/>
        </authorList>
    </citation>
    <scope>NUCLEOTIDE SEQUENCE [LARGE SCALE GENOMIC DNA]</scope>
    <source>
        <strain evidence="1 2">U95</strain>
    </source>
</reference>